<dbReference type="Pfam" id="PF02375">
    <property type="entry name" value="JmjN"/>
    <property type="match status" value="1"/>
</dbReference>
<dbReference type="InterPro" id="IPR003349">
    <property type="entry name" value="JmjN"/>
</dbReference>
<dbReference type="PROSITE" id="PS51183">
    <property type="entry name" value="JMJN"/>
    <property type="match status" value="1"/>
</dbReference>
<feature type="region of interest" description="Disordered" evidence="3">
    <location>
        <begin position="829"/>
        <end position="948"/>
    </location>
</feature>
<dbReference type="GO" id="GO:0046872">
    <property type="term" value="F:metal ion binding"/>
    <property type="evidence" value="ECO:0007669"/>
    <property type="project" value="UniProtKB-KW"/>
</dbReference>
<dbReference type="GO" id="GO:0010468">
    <property type="term" value="P:regulation of gene expression"/>
    <property type="evidence" value="ECO:0007669"/>
    <property type="project" value="TreeGrafter"/>
</dbReference>
<dbReference type="GO" id="GO:0005634">
    <property type="term" value="C:nucleus"/>
    <property type="evidence" value="ECO:0007669"/>
    <property type="project" value="TreeGrafter"/>
</dbReference>
<dbReference type="SMART" id="SM00558">
    <property type="entry name" value="JmjC"/>
    <property type="match status" value="1"/>
</dbReference>
<dbReference type="Gene3D" id="2.60.120.650">
    <property type="entry name" value="Cupin"/>
    <property type="match status" value="1"/>
</dbReference>
<feature type="domain" description="JmjC" evidence="5">
    <location>
        <begin position="219"/>
        <end position="397"/>
    </location>
</feature>
<feature type="compositionally biased region" description="Low complexity" evidence="3">
    <location>
        <begin position="912"/>
        <end position="933"/>
    </location>
</feature>
<dbReference type="SUPFAM" id="SSF51197">
    <property type="entry name" value="Clavaminate synthase-like"/>
    <property type="match status" value="1"/>
</dbReference>
<feature type="region of interest" description="Disordered" evidence="3">
    <location>
        <begin position="1"/>
        <end position="58"/>
    </location>
</feature>
<evidence type="ECO:0000259" key="5">
    <source>
        <dbReference type="PROSITE" id="PS51184"/>
    </source>
</evidence>
<keyword evidence="1" id="KW-0479">Metal-binding</keyword>
<feature type="compositionally biased region" description="Polar residues" evidence="3">
    <location>
        <begin position="43"/>
        <end position="52"/>
    </location>
</feature>
<dbReference type="PROSITE" id="PS51184">
    <property type="entry name" value="JMJC"/>
    <property type="match status" value="1"/>
</dbReference>
<dbReference type="PANTHER" id="PTHR10694">
    <property type="entry name" value="LYSINE-SPECIFIC DEMETHYLASE"/>
    <property type="match status" value="1"/>
</dbReference>
<dbReference type="Pfam" id="PF02373">
    <property type="entry name" value="JmjC"/>
    <property type="match status" value="1"/>
</dbReference>
<evidence type="ECO:0000256" key="2">
    <source>
        <dbReference type="ARBA" id="ARBA00023004"/>
    </source>
</evidence>
<sequence length="948" mass="101245">MELGVRVTRSQATSREPRSTAAYGTSEKLSGEVNDQSSERATKQSAQRSASGVRSKRADLKTFHSEQSSWIDALPEAPTFRPSFEEFSDPVKYLTTVAAEAKPWGICKIIPPVSAAVPGMTVLLETGQNRFPTRQQYNKNSAHASLEDYKFYSSGKDYTVAGYECFANKYSYSRYSLASGFSSRFVEAEYWREWFGRGLCVEYGNDVEGSAFSTCDWDPLATSPWSFRHLNSERGSSLRLLPQDIPGVSSPMLYIGMLFSTFAWHVEDLYMHSINFHHFGAPKTWYGVPSSSADDFEEVVMEKVYHTTREARSLEKSQFTRQAIQTIMGKATMFSPKLLTESGVKVCRCVQHPGEFVVTFPRSYHAGFSHGFNCGEAINIALPDWFQYGLAANVRHSILRQPPIMSVELLLCKEADRLLAEASQDGVGQTAGQAPAQATAAGTAGALQNQRSSPVRLSFTRLMMWQNSVRERIEHSGGVMYSMGDGSSATPSCGSCALPCSLAAVLPALCTEAQEIMCLRCAAKQADRTLHGSIVMCASRLQIWEEAAKRWQRLWQEGELDEAERLEAADALHGNSKLMNEPGWWALDSKMRQVSRHYEWPQLRPPQPRVPAAWEALSSALAASEQEQAEAAGTPAPAVRAGKQASGRKRPGSTVARSDSRGKASKLRKPPVCLQNVQQEGRTGSVPMEAMEEGDALSGCAPDESQHCKQACTGGVLPSRCSPVLGQSPEGEGAGENQQASQRAGDESAATHAAGPADLSPVAPSLFGCGNVSACMELGDCPSRSAGGDGQRTDGCASPAGVAPLPRAACTSPAGDNVYETISAVLREHSARGSSHPQPSPNTSTAAAASHSALQGDASSADRAAEQALQQASLRHGQAVAGNRTELPGQHGVGSERAGLGALCPNAPPPSWAGAAAAVGPPGVPSLGSSDPSTAGPGFPPSVPKGHT</sequence>
<feature type="compositionally biased region" description="Low complexity" evidence="3">
    <location>
        <begin position="843"/>
        <end position="853"/>
    </location>
</feature>
<accession>A0A061S438</accession>
<proteinExistence type="predicted"/>
<dbReference type="AlphaFoldDB" id="A0A061S438"/>
<evidence type="ECO:0000256" key="3">
    <source>
        <dbReference type="SAM" id="MobiDB-lite"/>
    </source>
</evidence>
<gene>
    <name evidence="6" type="ORF">TSPGSL018_17204</name>
</gene>
<dbReference type="InterPro" id="IPR003347">
    <property type="entry name" value="JmjC_dom"/>
</dbReference>
<protein>
    <submittedName>
        <fullName evidence="6">Transcription factor jumonji family protein</fullName>
    </submittedName>
</protein>
<evidence type="ECO:0000313" key="6">
    <source>
        <dbReference type="EMBL" id="JAC77630.1"/>
    </source>
</evidence>
<dbReference type="SMART" id="SM00545">
    <property type="entry name" value="JmjN"/>
    <property type="match status" value="1"/>
</dbReference>
<dbReference type="GO" id="GO:0141052">
    <property type="term" value="F:histone H3 demethylase activity"/>
    <property type="evidence" value="ECO:0007669"/>
    <property type="project" value="UniProtKB-ARBA"/>
</dbReference>
<reference evidence="6" key="1">
    <citation type="submission" date="2014-05" db="EMBL/GenBank/DDBJ databases">
        <title>The transcriptome of the halophilic microalga Tetraselmis sp. GSL018 isolated from the Great Salt Lake, Utah.</title>
        <authorList>
            <person name="Jinkerson R.E."/>
            <person name="D'Adamo S."/>
            <person name="Posewitz M.C."/>
        </authorList>
    </citation>
    <scope>NUCLEOTIDE SEQUENCE</scope>
    <source>
        <strain evidence="6">GSL018</strain>
    </source>
</reference>
<name>A0A061S438_9CHLO</name>
<dbReference type="PANTHER" id="PTHR10694:SF33">
    <property type="entry name" value="LYSINE-SPECIFIC DEMETHYLASE 5"/>
    <property type="match status" value="1"/>
</dbReference>
<keyword evidence="2" id="KW-0408">Iron</keyword>
<feature type="compositionally biased region" description="Pro residues" evidence="3">
    <location>
        <begin position="938"/>
        <end position="948"/>
    </location>
</feature>
<evidence type="ECO:0000256" key="1">
    <source>
        <dbReference type="ARBA" id="ARBA00022723"/>
    </source>
</evidence>
<evidence type="ECO:0000259" key="4">
    <source>
        <dbReference type="PROSITE" id="PS51183"/>
    </source>
</evidence>
<organism evidence="6">
    <name type="scientific">Tetraselmis sp. GSL018</name>
    <dbReference type="NCBI Taxonomy" id="582737"/>
    <lineage>
        <taxon>Eukaryota</taxon>
        <taxon>Viridiplantae</taxon>
        <taxon>Chlorophyta</taxon>
        <taxon>core chlorophytes</taxon>
        <taxon>Chlorodendrophyceae</taxon>
        <taxon>Chlorodendrales</taxon>
        <taxon>Chlorodendraceae</taxon>
        <taxon>Tetraselmis</taxon>
    </lineage>
</organism>
<dbReference type="EMBL" id="GBEZ01007862">
    <property type="protein sequence ID" value="JAC77630.1"/>
    <property type="molecule type" value="Transcribed_RNA"/>
</dbReference>
<feature type="region of interest" description="Disordered" evidence="3">
    <location>
        <begin position="625"/>
        <end position="685"/>
    </location>
</feature>
<dbReference type="GO" id="GO:0000785">
    <property type="term" value="C:chromatin"/>
    <property type="evidence" value="ECO:0007669"/>
    <property type="project" value="TreeGrafter"/>
</dbReference>
<feature type="region of interest" description="Disordered" evidence="3">
    <location>
        <begin position="719"/>
        <end position="757"/>
    </location>
</feature>
<feature type="domain" description="JmjN" evidence="4">
    <location>
        <begin position="77"/>
        <end position="118"/>
    </location>
</feature>